<dbReference type="InterPro" id="IPR027417">
    <property type="entry name" value="P-loop_NTPase"/>
</dbReference>
<reference evidence="1 2" key="1">
    <citation type="journal article" date="2016" name="Int. J. Syst. Evol. Microbiol.">
        <title>Nocardioides albidus sp. nov., an actinobacterium isolated from garden soil.</title>
        <authorList>
            <person name="Singh H."/>
            <person name="Du J."/>
            <person name="Trinh H."/>
            <person name="Won K."/>
            <person name="Yang J.E."/>
            <person name="Yin C."/>
            <person name="Kook M."/>
            <person name="Yi T.H."/>
        </authorList>
    </citation>
    <scope>NUCLEOTIDE SEQUENCE [LARGE SCALE GENOMIC DNA]</scope>
    <source>
        <strain evidence="1 2">CCTCC AB 2015297</strain>
    </source>
</reference>
<dbReference type="RefSeq" id="WP_139621312.1">
    <property type="nucleotide sequence ID" value="NZ_VDMP01000014.1"/>
</dbReference>
<dbReference type="PANTHER" id="PTHR36451:SF1">
    <property type="entry name" value="OMEGA-HYDROXY-BETA-DIHYDROMENAQUINONE-9 SULFOTRANSFERASE STF3"/>
    <property type="match status" value="1"/>
</dbReference>
<keyword evidence="2" id="KW-1185">Reference proteome</keyword>
<name>A0A5C4WJH9_9ACTN</name>
<evidence type="ECO:0000313" key="2">
    <source>
        <dbReference type="Proteomes" id="UP000313231"/>
    </source>
</evidence>
<dbReference type="InterPro" id="IPR052736">
    <property type="entry name" value="Stf3_sulfotransferase"/>
</dbReference>
<dbReference type="Pfam" id="PF13469">
    <property type="entry name" value="Sulfotransfer_3"/>
    <property type="match status" value="1"/>
</dbReference>
<dbReference type="Gene3D" id="3.40.50.300">
    <property type="entry name" value="P-loop containing nucleotide triphosphate hydrolases"/>
    <property type="match status" value="1"/>
</dbReference>
<dbReference type="EMBL" id="VDMP01000014">
    <property type="protein sequence ID" value="TNM48203.1"/>
    <property type="molecule type" value="Genomic_DNA"/>
</dbReference>
<evidence type="ECO:0000313" key="1">
    <source>
        <dbReference type="EMBL" id="TNM48203.1"/>
    </source>
</evidence>
<gene>
    <name evidence="1" type="ORF">FHP29_02640</name>
</gene>
<dbReference type="PANTHER" id="PTHR36451">
    <property type="entry name" value="PAPS-DEPENDENT SULFOTRANSFERASE STF3"/>
    <property type="match status" value="1"/>
</dbReference>
<comment type="caution">
    <text evidence="1">The sequence shown here is derived from an EMBL/GenBank/DDBJ whole genome shotgun (WGS) entry which is preliminary data.</text>
</comment>
<dbReference type="SUPFAM" id="SSF52540">
    <property type="entry name" value="P-loop containing nucleoside triphosphate hydrolases"/>
    <property type="match status" value="1"/>
</dbReference>
<dbReference type="GO" id="GO:0016740">
    <property type="term" value="F:transferase activity"/>
    <property type="evidence" value="ECO:0007669"/>
    <property type="project" value="UniProtKB-KW"/>
</dbReference>
<keyword evidence="1" id="KW-0808">Transferase</keyword>
<accession>A0A5C4WJH9</accession>
<proteinExistence type="predicted"/>
<dbReference type="AlphaFoldDB" id="A0A5C4WJH9"/>
<organism evidence="1 2">
    <name type="scientific">Nocardioides albidus</name>
    <dbReference type="NCBI Taxonomy" id="1517589"/>
    <lineage>
        <taxon>Bacteria</taxon>
        <taxon>Bacillati</taxon>
        <taxon>Actinomycetota</taxon>
        <taxon>Actinomycetes</taxon>
        <taxon>Propionibacteriales</taxon>
        <taxon>Nocardioidaceae</taxon>
        <taxon>Nocardioides</taxon>
    </lineage>
</organism>
<dbReference type="OrthoDB" id="9777890at2"/>
<protein>
    <submittedName>
        <fullName evidence="1">Sulfotransferase</fullName>
    </submittedName>
</protein>
<sequence>MPEQTDGPRRRADVGSFEDICAAATRTTGLSDFGFAEAPGHEEAFRTLVADLGSAEAGLTGVGNYFMRSQVKSALVARLLTQARFAEFPEHADVAIERPIFVLGLPRTGTTALSRLLCADPAHQGLEMWLTEFPQPRPPRETWEDDPVFTAMQAAFREHHVTNPEFMGIHYSDATEPEECWRVLRQTGKSIGFESLAHVPAYSRWLATQSWTDAYERHRRNLQLIGLGDQGRRWVLKNPSHLIALDALMEVYPDALIVMTHRDPVTSVASACSLSAEATAGHSTTFVGETLGRDQLGHLARQWDAFWQARPRYDERQFFDVDYRDFVQDPVGTVGAIYDAFGLAWSQEAQDAVRRLDEESRSGPRRPAHRYDLADYGIGEDEVRAALAR</sequence>
<dbReference type="Proteomes" id="UP000313231">
    <property type="component" value="Unassembled WGS sequence"/>
</dbReference>